<reference evidence="4" key="1">
    <citation type="submission" date="2025-08" db="UniProtKB">
        <authorList>
            <consortium name="Ensembl"/>
        </authorList>
    </citation>
    <scope>IDENTIFICATION</scope>
</reference>
<feature type="coiled-coil region" evidence="1">
    <location>
        <begin position="588"/>
        <end position="683"/>
    </location>
</feature>
<dbReference type="GO" id="GO:0005813">
    <property type="term" value="C:centrosome"/>
    <property type="evidence" value="ECO:0007669"/>
    <property type="project" value="Ensembl"/>
</dbReference>
<dbReference type="PANTHER" id="PTHR33689">
    <property type="entry name" value="FAS-BINDING FACTOR 1"/>
    <property type="match status" value="1"/>
</dbReference>
<dbReference type="GO" id="GO:0060271">
    <property type="term" value="P:cilium assembly"/>
    <property type="evidence" value="ECO:0007669"/>
    <property type="project" value="Ensembl"/>
</dbReference>
<feature type="region of interest" description="Disordered" evidence="2">
    <location>
        <begin position="40"/>
        <end position="70"/>
    </location>
</feature>
<dbReference type="InterPro" id="IPR049390">
    <property type="entry name" value="FBF1_C"/>
</dbReference>
<organism evidence="4 5">
    <name type="scientific">Crocodylus porosus</name>
    <name type="common">Saltwater crocodile</name>
    <name type="synonym">Estuarine crocodile</name>
    <dbReference type="NCBI Taxonomy" id="8502"/>
    <lineage>
        <taxon>Eukaryota</taxon>
        <taxon>Metazoa</taxon>
        <taxon>Chordata</taxon>
        <taxon>Craniata</taxon>
        <taxon>Vertebrata</taxon>
        <taxon>Euteleostomi</taxon>
        <taxon>Archelosauria</taxon>
        <taxon>Archosauria</taxon>
        <taxon>Crocodylia</taxon>
        <taxon>Longirostres</taxon>
        <taxon>Crocodylidae</taxon>
        <taxon>Crocodylus</taxon>
    </lineage>
</organism>
<keyword evidence="1" id="KW-0175">Coiled coil</keyword>
<dbReference type="GO" id="GO:0043297">
    <property type="term" value="P:apical junction assembly"/>
    <property type="evidence" value="ECO:0007669"/>
    <property type="project" value="Ensembl"/>
</dbReference>
<feature type="compositionally biased region" description="Basic and acidic residues" evidence="2">
    <location>
        <begin position="129"/>
        <end position="146"/>
    </location>
</feature>
<accession>A0A7M4EG70</accession>
<proteinExistence type="predicted"/>
<name>A0A7M4EG70_CROPO</name>
<protein>
    <submittedName>
        <fullName evidence="4">Fas binding factor 1</fullName>
    </submittedName>
</protein>
<sequence>MTMQNCICALLAELQSPGSAPCGPECSAYLQDMDNMEADLLGIKKPGSGPGRTTAKSPEKTESSRNRVKPAGKLTEKVFWPFAPPAIELCNSLCSGREEVRPARSKLDELLGRGTSAKLLERPATGEPKQFKLDKKYQKQPDKEDIWGDEDFTFGAYQPTLASTPEGRQSRRQSVRFSSENISELKTDQRSKPATPPTRSPLRSSKNGADWLGLKDEDFIDLDPLCPTKDSAKGISTAAPLNVPSSPSAAKQPSPASQPPSGTKPAAEEAAAKPAPTEEEDNWLSNALSRKKAQVQGKVNEESAGPSGPVVRDKDADPTSHPSFGNRMEPQAAHPGGIGGLAPCFSFPLPLQLTQSEPLALSLLNTGDYEKRLVALQAQLRESVAGYQAELLSTQTHLAQLESQVRKLELERTQQKLLLESLQQRHQEDLELIENAHRSRVKMVEDSYRQREERLRQENEQLAARLLSQCQNAEQAKAELLAQHQRRLAELEQEKVQEVERLRELQRVSILEMCKDHEEQLQRLKRLKDQEIDAVTSATSHTRSLNGVIEQMEKFSSNLSDLSHKVEVTHQNTSQELEIGARQRDEQLRVLQDRLTQQQRDMEEERGRLQGVIAKMEARLGEQTRLLEQERWRATAEQSKVESLQRSLEEQRRVMTQQLAMEREELERAKSALLEEQKLVMQKCAAERQKLSTEWLELHTQQKLSKERTEREVDRALQIDSQREGTIMTLAKEQADLKIRASELRAKEEQLAREREQLEQERQELRLEKERVNTAALNIKQRAEEIDSMSKLSSQKYEEGERALLEARKVESEHQERLRIVQQQMERLKQQEQHLHQERLNLAHQRRQLEQLREKLPNSPVLLLPKPGAQAETLSHPPPGTIDGGPSLLSPQDRDFLEDEQFFLETLKKASYNTSSQTA</sequence>
<feature type="coiled-coil region" evidence="1">
    <location>
        <begin position="811"/>
        <end position="855"/>
    </location>
</feature>
<dbReference type="Ensembl" id="ENSCPRT00005011014.1">
    <property type="protein sequence ID" value="ENSCPRP00005009360.1"/>
    <property type="gene ID" value="ENSCPRG00005006629.1"/>
</dbReference>
<dbReference type="GO" id="GO:0090162">
    <property type="term" value="P:establishment of epithelial cell polarity"/>
    <property type="evidence" value="ECO:0007669"/>
    <property type="project" value="Ensembl"/>
</dbReference>
<feature type="coiled-coil region" evidence="1">
    <location>
        <begin position="391"/>
        <end position="534"/>
    </location>
</feature>
<dbReference type="GO" id="GO:0045095">
    <property type="term" value="C:keratin filament"/>
    <property type="evidence" value="ECO:0007669"/>
    <property type="project" value="Ensembl"/>
</dbReference>
<dbReference type="PANTHER" id="PTHR33689:SF1">
    <property type="entry name" value="FAS-BINDING FACTOR 1"/>
    <property type="match status" value="1"/>
</dbReference>
<feature type="region of interest" description="Disordered" evidence="2">
    <location>
        <begin position="123"/>
        <end position="335"/>
    </location>
</feature>
<dbReference type="Pfam" id="PF21007">
    <property type="entry name" value="FBF1"/>
    <property type="match status" value="1"/>
</dbReference>
<evidence type="ECO:0000313" key="4">
    <source>
        <dbReference type="Ensembl" id="ENSCPRP00005009360.1"/>
    </source>
</evidence>
<dbReference type="OMA" id="SFGHQYR"/>
<keyword evidence="5" id="KW-1185">Reference proteome</keyword>
<evidence type="ECO:0000256" key="1">
    <source>
        <dbReference type="SAM" id="Coils"/>
    </source>
</evidence>
<dbReference type="Proteomes" id="UP000594220">
    <property type="component" value="Unplaced"/>
</dbReference>
<evidence type="ECO:0000313" key="5">
    <source>
        <dbReference type="Proteomes" id="UP000594220"/>
    </source>
</evidence>
<dbReference type="InterPro" id="IPR033561">
    <property type="entry name" value="FBF1"/>
</dbReference>
<reference evidence="4" key="2">
    <citation type="submission" date="2025-09" db="UniProtKB">
        <authorList>
            <consortium name="Ensembl"/>
        </authorList>
    </citation>
    <scope>IDENTIFICATION</scope>
</reference>
<evidence type="ECO:0000259" key="3">
    <source>
        <dbReference type="Pfam" id="PF21007"/>
    </source>
</evidence>
<feature type="compositionally biased region" description="Low complexity" evidence="2">
    <location>
        <begin position="244"/>
        <end position="265"/>
    </location>
</feature>
<dbReference type="GO" id="GO:0000922">
    <property type="term" value="C:spindle pole"/>
    <property type="evidence" value="ECO:0007669"/>
    <property type="project" value="Ensembl"/>
</dbReference>
<feature type="region of interest" description="Disordered" evidence="2">
    <location>
        <begin position="856"/>
        <end position="892"/>
    </location>
</feature>
<evidence type="ECO:0000256" key="2">
    <source>
        <dbReference type="SAM" id="MobiDB-lite"/>
    </source>
</evidence>
<dbReference type="GeneTree" id="ENSGT00720000108861"/>
<dbReference type="AlphaFoldDB" id="A0A7M4EG70"/>
<feature type="domain" description="Fas-binding factor 1 C-terminal" evidence="3">
    <location>
        <begin position="408"/>
        <end position="868"/>
    </location>
</feature>
<dbReference type="GO" id="GO:0043296">
    <property type="term" value="C:apical junction complex"/>
    <property type="evidence" value="ECO:0007669"/>
    <property type="project" value="Ensembl"/>
</dbReference>
<gene>
    <name evidence="4" type="primary">FBF1</name>
</gene>
<dbReference type="GO" id="GO:0005814">
    <property type="term" value="C:centriole"/>
    <property type="evidence" value="ECO:0007669"/>
    <property type="project" value="Ensembl"/>
</dbReference>
<dbReference type="GO" id="GO:0097539">
    <property type="term" value="C:ciliary transition fiber"/>
    <property type="evidence" value="ECO:0007669"/>
    <property type="project" value="Ensembl"/>
</dbReference>
<dbReference type="GO" id="GO:0036064">
    <property type="term" value="C:ciliary basal body"/>
    <property type="evidence" value="ECO:0007669"/>
    <property type="project" value="Ensembl"/>
</dbReference>
<feature type="coiled-coil region" evidence="1">
    <location>
        <begin position="734"/>
        <end position="782"/>
    </location>
</feature>